<sequence length="297" mass="33379">MSLTIQIPEFPLQISDFQLLDRVSWALLYFNSISTGEDQEQKHAYKLCNKSFPCGRSLGGHMRSHFINSADEKHTKKKISKLAESSEDTLLTNQNKICKECSKSFSCWKALFGHMKCRSTRILQQQQQQQQLSIIAQVGSEEGSVYTDLTPTRGGRKIVSDRPSAQECHSTRIPSKNSVEEDSWNSQYSDSEAAPPPNKKKRSSKKTSSTLTFPTNNSEFEQEQGDVAMSLIMFSRNEGNYQSQQARSPSQSRVLKSAQCTKLPICVGFEESPDQKGLLYTVLLCISARGCFHCLNP</sequence>
<feature type="domain" description="C2H2-type" evidence="2">
    <location>
        <begin position="46"/>
        <end position="65"/>
    </location>
</feature>
<feature type="domain" description="C2H2-type" evidence="2">
    <location>
        <begin position="97"/>
        <end position="117"/>
    </location>
</feature>
<dbReference type="RefSeq" id="XP_016497121.1">
    <property type="nucleotide sequence ID" value="XM_016641635.1"/>
</dbReference>
<dbReference type="InterPro" id="IPR036236">
    <property type="entry name" value="Znf_C2H2_sf"/>
</dbReference>
<dbReference type="InterPro" id="IPR013087">
    <property type="entry name" value="Znf_C2H2_type"/>
</dbReference>
<gene>
    <name evidence="3" type="primary">LOC107815986</name>
</gene>
<dbReference type="PANTHER" id="PTHR46869">
    <property type="entry name" value="C2H2-LIKE ZINC FINGER PROTEIN"/>
    <property type="match status" value="1"/>
</dbReference>
<evidence type="ECO:0000256" key="1">
    <source>
        <dbReference type="SAM" id="MobiDB-lite"/>
    </source>
</evidence>
<dbReference type="Pfam" id="PF13912">
    <property type="entry name" value="zf-C2H2_6"/>
    <property type="match status" value="2"/>
</dbReference>
<evidence type="ECO:0000259" key="2">
    <source>
        <dbReference type="Pfam" id="PF13912"/>
    </source>
</evidence>
<accession>A0A1S4C7P4</accession>
<dbReference type="PANTHER" id="PTHR46869:SF6">
    <property type="entry name" value="C2H2-TYPE DOMAIN-CONTAINING PROTEIN"/>
    <property type="match status" value="1"/>
</dbReference>
<reference evidence="3" key="1">
    <citation type="submission" date="2025-08" db="UniProtKB">
        <authorList>
            <consortium name="RefSeq"/>
        </authorList>
    </citation>
    <scope>IDENTIFICATION</scope>
</reference>
<dbReference type="OMA" id="HFINSAD"/>
<dbReference type="PaxDb" id="4097-A0A1S4C7P4"/>
<dbReference type="KEGG" id="nta:107815986"/>
<organism evidence="3">
    <name type="scientific">Nicotiana tabacum</name>
    <name type="common">Common tobacco</name>
    <dbReference type="NCBI Taxonomy" id="4097"/>
    <lineage>
        <taxon>Eukaryota</taxon>
        <taxon>Viridiplantae</taxon>
        <taxon>Streptophyta</taxon>
        <taxon>Embryophyta</taxon>
        <taxon>Tracheophyta</taxon>
        <taxon>Spermatophyta</taxon>
        <taxon>Magnoliopsida</taxon>
        <taxon>eudicotyledons</taxon>
        <taxon>Gunneridae</taxon>
        <taxon>Pentapetalae</taxon>
        <taxon>asterids</taxon>
        <taxon>lamiids</taxon>
        <taxon>Solanales</taxon>
        <taxon>Solanaceae</taxon>
        <taxon>Nicotianoideae</taxon>
        <taxon>Nicotianeae</taxon>
        <taxon>Nicotiana</taxon>
    </lineage>
</organism>
<name>A0A1S4C7P4_TOBAC</name>
<feature type="region of interest" description="Disordered" evidence="1">
    <location>
        <begin position="145"/>
        <end position="222"/>
    </location>
</feature>
<protein>
    <recommendedName>
        <fullName evidence="2">C2H2-type domain-containing protein</fullName>
    </recommendedName>
</protein>
<dbReference type="AlphaFoldDB" id="A0A1S4C7P4"/>
<proteinExistence type="predicted"/>
<dbReference type="STRING" id="4097.A0A1S4C7P4"/>
<dbReference type="OrthoDB" id="9451254at2759"/>
<evidence type="ECO:0000313" key="3">
    <source>
        <dbReference type="RefSeq" id="XP_016497121.1"/>
    </source>
</evidence>
<dbReference type="SUPFAM" id="SSF57667">
    <property type="entry name" value="beta-beta-alpha zinc fingers"/>
    <property type="match status" value="1"/>
</dbReference>
<feature type="compositionally biased region" description="Low complexity" evidence="1">
    <location>
        <begin position="206"/>
        <end position="215"/>
    </location>
</feature>